<dbReference type="GO" id="GO:0016787">
    <property type="term" value="F:hydrolase activity"/>
    <property type="evidence" value="ECO:0007669"/>
    <property type="project" value="UniProtKB-KW"/>
</dbReference>
<evidence type="ECO:0000313" key="2">
    <source>
        <dbReference type="Proteomes" id="UP001224392"/>
    </source>
</evidence>
<accession>A0ABQ6M328</accession>
<dbReference type="SUPFAM" id="SSF56784">
    <property type="entry name" value="HAD-like"/>
    <property type="match status" value="1"/>
</dbReference>
<comment type="caution">
    <text evidence="1">The sequence shown here is derived from an EMBL/GenBank/DDBJ whole genome shotgun (WGS) entry which is preliminary data.</text>
</comment>
<name>A0ABQ6M328_9GAMM</name>
<organism evidence="1 2">
    <name type="scientific">Biformimicrobium ophioploci</name>
    <dbReference type="NCBI Taxonomy" id="3036711"/>
    <lineage>
        <taxon>Bacteria</taxon>
        <taxon>Pseudomonadati</taxon>
        <taxon>Pseudomonadota</taxon>
        <taxon>Gammaproteobacteria</taxon>
        <taxon>Cellvibrionales</taxon>
        <taxon>Microbulbiferaceae</taxon>
        <taxon>Biformimicrobium</taxon>
    </lineage>
</organism>
<keyword evidence="1" id="KW-0378">Hydrolase</keyword>
<dbReference type="InterPro" id="IPR052550">
    <property type="entry name" value="Pyrimidine_5'-ntase_YjjG"/>
</dbReference>
<dbReference type="Proteomes" id="UP001224392">
    <property type="component" value="Unassembled WGS sequence"/>
</dbReference>
<reference evidence="1 2" key="1">
    <citation type="submission" date="2023-04" db="EMBL/GenBank/DDBJ databases">
        <title>Marinobulbifer ophiurae gen. nov., sp. Nov., isolate from tissue of brittle star Ophioplocus japonicus.</title>
        <authorList>
            <person name="Kawano K."/>
            <person name="Sawayama S."/>
            <person name="Nakagawa S."/>
        </authorList>
    </citation>
    <scope>NUCLEOTIDE SEQUENCE [LARGE SCALE GENOMIC DNA]</scope>
    <source>
        <strain evidence="1 2">NKW57</strain>
    </source>
</reference>
<dbReference type="Pfam" id="PF00702">
    <property type="entry name" value="Hydrolase"/>
    <property type="match status" value="1"/>
</dbReference>
<proteinExistence type="predicted"/>
<protein>
    <submittedName>
        <fullName evidence="1">HAD family hydrolase</fullName>
    </submittedName>
</protein>
<dbReference type="PANTHER" id="PTHR47478:SF1">
    <property type="entry name" value="PYRIMIDINE 5'-NUCLEOTIDASE YJJG"/>
    <property type="match status" value="1"/>
</dbReference>
<dbReference type="InterPro" id="IPR036412">
    <property type="entry name" value="HAD-like_sf"/>
</dbReference>
<sequence>MAEVLLFDWGDTLMVDFPSASGKMYLWEKVEAVEGAVPALEKLAAEAEIYIATGAADSTPQEIELAFQRVELDRYISGYFCQRNVGVEKGSAAFLPAILEVLGKPKESVAVVGDSWEKDVEPAVAIGLRAYWLHSGGLEHSHPLVRQISTLSELNT</sequence>
<gene>
    <name evidence="1" type="ORF">MNKW57_30760</name>
</gene>
<dbReference type="EMBL" id="BSYJ01000010">
    <property type="protein sequence ID" value="GMG88755.1"/>
    <property type="molecule type" value="Genomic_DNA"/>
</dbReference>
<dbReference type="RefSeq" id="WP_285765365.1">
    <property type="nucleotide sequence ID" value="NZ_BSYJ01000010.1"/>
</dbReference>
<dbReference type="Gene3D" id="3.40.50.1000">
    <property type="entry name" value="HAD superfamily/HAD-like"/>
    <property type="match status" value="1"/>
</dbReference>
<evidence type="ECO:0000313" key="1">
    <source>
        <dbReference type="EMBL" id="GMG88755.1"/>
    </source>
</evidence>
<keyword evidence="2" id="KW-1185">Reference proteome</keyword>
<dbReference type="InterPro" id="IPR023214">
    <property type="entry name" value="HAD_sf"/>
</dbReference>
<dbReference type="PANTHER" id="PTHR47478">
    <property type="match status" value="1"/>
</dbReference>